<dbReference type="PANTHER" id="PTHR43393:SF3">
    <property type="entry name" value="LYSINE DECARBOXYLASE-LIKE PROTEIN"/>
    <property type="match status" value="1"/>
</dbReference>
<dbReference type="EMBL" id="QFPP01000109">
    <property type="protein sequence ID" value="PZQ74890.1"/>
    <property type="molecule type" value="Genomic_DNA"/>
</dbReference>
<dbReference type="InterPro" id="IPR041164">
    <property type="entry name" value="LDcluster4"/>
</dbReference>
<dbReference type="SUPFAM" id="SSF102405">
    <property type="entry name" value="MCP/YpsA-like"/>
    <property type="match status" value="1"/>
</dbReference>
<dbReference type="Gene3D" id="3.40.50.450">
    <property type="match status" value="1"/>
</dbReference>
<dbReference type="GO" id="GO:0005829">
    <property type="term" value="C:cytosol"/>
    <property type="evidence" value="ECO:0007669"/>
    <property type="project" value="TreeGrafter"/>
</dbReference>
<evidence type="ECO:0000313" key="1">
    <source>
        <dbReference type="EMBL" id="PZQ74890.1"/>
    </source>
</evidence>
<sequence length="190" mass="19583">MRLHADENAAPPHIEAGYPADLAQALARLAERQRGPQRHRRPVGIIGPGDGDATVCAAAREVARALAQAGMAIVCGGRGGVMAAASRGAREGGGIVIGILPEEDERHANEWLSVAIATGMGEMRNALVARSAICLAAIGGNMGTLSEMALGLKWGTPVFVMHGDVALPGAVQVSDAQEMLARLVERLLAA</sequence>
<dbReference type="Proteomes" id="UP000249135">
    <property type="component" value="Unassembled WGS sequence"/>
</dbReference>
<dbReference type="Pfam" id="PF18306">
    <property type="entry name" value="LDcluster4"/>
    <property type="match status" value="1"/>
</dbReference>
<proteinExistence type="predicted"/>
<dbReference type="NCBIfam" id="TIGR00725">
    <property type="entry name" value="TIGR00725 family protein"/>
    <property type="match status" value="1"/>
</dbReference>
<accession>A0A2W5SJA5</accession>
<dbReference type="AlphaFoldDB" id="A0A2W5SJA5"/>
<dbReference type="InterPro" id="IPR005268">
    <property type="entry name" value="CHP00725"/>
</dbReference>
<dbReference type="InterPro" id="IPR052341">
    <property type="entry name" value="LOG_family_nucleotidases"/>
</dbReference>
<name>A0A2W5SJA5_VARPD</name>
<evidence type="ECO:0000313" key="2">
    <source>
        <dbReference type="Proteomes" id="UP000249135"/>
    </source>
</evidence>
<comment type="caution">
    <text evidence="1">The sequence shown here is derived from an EMBL/GenBank/DDBJ whole genome shotgun (WGS) entry which is preliminary data.</text>
</comment>
<protein>
    <submittedName>
        <fullName evidence="1">TIGR00725 family protein</fullName>
    </submittedName>
</protein>
<reference evidence="1 2" key="1">
    <citation type="submission" date="2017-08" db="EMBL/GenBank/DDBJ databases">
        <title>Infants hospitalized years apart are colonized by the same room-sourced microbial strains.</title>
        <authorList>
            <person name="Brooks B."/>
            <person name="Olm M.R."/>
            <person name="Firek B.A."/>
            <person name="Baker R."/>
            <person name="Thomas B.C."/>
            <person name="Morowitz M.J."/>
            <person name="Banfield J.F."/>
        </authorList>
    </citation>
    <scope>NUCLEOTIDE SEQUENCE [LARGE SCALE GENOMIC DNA]</scope>
    <source>
        <strain evidence="1">S2_005_003_R2_41</strain>
    </source>
</reference>
<gene>
    <name evidence="1" type="ORF">DI563_11095</name>
</gene>
<dbReference type="PANTHER" id="PTHR43393">
    <property type="entry name" value="CYTOKININ RIBOSIDE 5'-MONOPHOSPHATE PHOSPHORIBOHYDROLASE"/>
    <property type="match status" value="1"/>
</dbReference>
<organism evidence="1 2">
    <name type="scientific">Variovorax paradoxus</name>
    <dbReference type="NCBI Taxonomy" id="34073"/>
    <lineage>
        <taxon>Bacteria</taxon>
        <taxon>Pseudomonadati</taxon>
        <taxon>Pseudomonadota</taxon>
        <taxon>Betaproteobacteria</taxon>
        <taxon>Burkholderiales</taxon>
        <taxon>Comamonadaceae</taxon>
        <taxon>Variovorax</taxon>
    </lineage>
</organism>